<dbReference type="Proteomes" id="UP000316416">
    <property type="component" value="Chromosome"/>
</dbReference>
<accession>A0ABX6V644</accession>
<gene>
    <name evidence="8" type="ORF">FM038_011620</name>
</gene>
<dbReference type="EMBL" id="CP045503">
    <property type="protein sequence ID" value="QPG58029.1"/>
    <property type="molecule type" value="Genomic_DNA"/>
</dbReference>
<keyword evidence="9" id="KW-1185">Reference proteome</keyword>
<dbReference type="Gene3D" id="1.10.150.120">
    <property type="entry name" value="[2Fe-2S]-binding domain"/>
    <property type="match status" value="1"/>
</dbReference>
<dbReference type="InterPro" id="IPR012675">
    <property type="entry name" value="Beta-grasp_dom_sf"/>
</dbReference>
<keyword evidence="5" id="KW-0411">Iron-sulfur</keyword>
<protein>
    <submittedName>
        <fullName evidence="8">(2Fe-2S)-binding protein</fullName>
    </submittedName>
</protein>
<dbReference type="RefSeq" id="WP_142871131.1">
    <property type="nucleotide sequence ID" value="NZ_CP045503.2"/>
</dbReference>
<evidence type="ECO:0000259" key="7">
    <source>
        <dbReference type="PROSITE" id="PS51085"/>
    </source>
</evidence>
<evidence type="ECO:0000256" key="1">
    <source>
        <dbReference type="ARBA" id="ARBA00022714"/>
    </source>
</evidence>
<evidence type="ECO:0000313" key="8">
    <source>
        <dbReference type="EMBL" id="QPG58029.1"/>
    </source>
</evidence>
<feature type="domain" description="2Fe-2S ferredoxin-type" evidence="7">
    <location>
        <begin position="1"/>
        <end position="77"/>
    </location>
</feature>
<name>A0ABX6V644_9GAMM</name>
<dbReference type="SUPFAM" id="SSF54292">
    <property type="entry name" value="2Fe-2S ferredoxin-like"/>
    <property type="match status" value="1"/>
</dbReference>
<dbReference type="InterPro" id="IPR036010">
    <property type="entry name" value="2Fe-2S_ferredoxin-like_sf"/>
</dbReference>
<evidence type="ECO:0000256" key="2">
    <source>
        <dbReference type="ARBA" id="ARBA00022723"/>
    </source>
</evidence>
<dbReference type="InterPro" id="IPR002888">
    <property type="entry name" value="2Fe-2S-bd"/>
</dbReference>
<evidence type="ECO:0000256" key="6">
    <source>
        <dbReference type="ARBA" id="ARBA00023075"/>
    </source>
</evidence>
<reference evidence="8" key="1">
    <citation type="submission" date="2021-07" db="EMBL/GenBank/DDBJ databases">
        <title>Shewanella sp. YLB-07 whole genome sequence.</title>
        <authorList>
            <person name="Yu L."/>
        </authorList>
    </citation>
    <scope>NUCLEOTIDE SEQUENCE</scope>
    <source>
        <strain evidence="8">YLB-08</strain>
    </source>
</reference>
<proteinExistence type="predicted"/>
<keyword evidence="2" id="KW-0479">Metal-binding</keyword>
<dbReference type="InterPro" id="IPR006058">
    <property type="entry name" value="2Fe2S_fd_BS"/>
</dbReference>
<evidence type="ECO:0000256" key="5">
    <source>
        <dbReference type="ARBA" id="ARBA00023014"/>
    </source>
</evidence>
<sequence length="159" mass="16863">MKIDFTLNGQARSLNVDPLQPLLTTLRDVIGLKATKEGCGEGECGACSAIVNGKLVNTCLFPIAQVDGAQVLTLEGLRETPRGRCLIDALLTAKGVQCGFCTPGMVLALYQVLVNSPDVTQITEHEIRVGISGNLCRCTGYGMIVDAVNIAIEQGEGLW</sequence>
<organism evidence="8 9">
    <name type="scientific">Shewanella eurypsychrophilus</name>
    <dbReference type="NCBI Taxonomy" id="2593656"/>
    <lineage>
        <taxon>Bacteria</taxon>
        <taxon>Pseudomonadati</taxon>
        <taxon>Pseudomonadota</taxon>
        <taxon>Gammaproteobacteria</taxon>
        <taxon>Alteromonadales</taxon>
        <taxon>Shewanellaceae</taxon>
        <taxon>Shewanella</taxon>
    </lineage>
</organism>
<dbReference type="PANTHER" id="PTHR44379:SF5">
    <property type="entry name" value="OXIDOREDUCTASE WITH IRON-SULFUR SUBUNIT"/>
    <property type="match status" value="1"/>
</dbReference>
<dbReference type="PROSITE" id="PS00197">
    <property type="entry name" value="2FE2S_FER_1"/>
    <property type="match status" value="1"/>
</dbReference>
<evidence type="ECO:0000256" key="3">
    <source>
        <dbReference type="ARBA" id="ARBA00023002"/>
    </source>
</evidence>
<dbReference type="InterPro" id="IPR036884">
    <property type="entry name" value="2Fe-2S-bd_dom_sf"/>
</dbReference>
<dbReference type="Gene3D" id="3.10.20.30">
    <property type="match status" value="1"/>
</dbReference>
<keyword evidence="6" id="KW-0830">Ubiquinone</keyword>
<dbReference type="SUPFAM" id="SSF47741">
    <property type="entry name" value="CO dehydrogenase ISP C-domain like"/>
    <property type="match status" value="1"/>
</dbReference>
<dbReference type="PROSITE" id="PS51085">
    <property type="entry name" value="2FE2S_FER_2"/>
    <property type="match status" value="1"/>
</dbReference>
<evidence type="ECO:0000256" key="4">
    <source>
        <dbReference type="ARBA" id="ARBA00023004"/>
    </source>
</evidence>
<evidence type="ECO:0000313" key="9">
    <source>
        <dbReference type="Proteomes" id="UP000316416"/>
    </source>
</evidence>
<keyword evidence="4" id="KW-0408">Iron</keyword>
<dbReference type="InterPro" id="IPR051452">
    <property type="entry name" value="Diverse_Oxidoreductases"/>
</dbReference>
<dbReference type="InterPro" id="IPR001041">
    <property type="entry name" value="2Fe-2S_ferredoxin-type"/>
</dbReference>
<dbReference type="PANTHER" id="PTHR44379">
    <property type="entry name" value="OXIDOREDUCTASE WITH IRON-SULFUR SUBUNIT"/>
    <property type="match status" value="1"/>
</dbReference>
<dbReference type="Pfam" id="PF01799">
    <property type="entry name" value="Fer2_2"/>
    <property type="match status" value="1"/>
</dbReference>
<keyword evidence="3" id="KW-0560">Oxidoreductase</keyword>
<keyword evidence="1" id="KW-0001">2Fe-2S</keyword>
<dbReference type="Pfam" id="PF00111">
    <property type="entry name" value="Fer2"/>
    <property type="match status" value="1"/>
</dbReference>